<dbReference type="InterPro" id="IPR005762">
    <property type="entry name" value="MurD"/>
</dbReference>
<evidence type="ECO:0000256" key="1">
    <source>
        <dbReference type="ARBA" id="ARBA00004496"/>
    </source>
</evidence>
<evidence type="ECO:0000313" key="11">
    <source>
        <dbReference type="EMBL" id="VUX46903.1"/>
    </source>
</evidence>
<proteinExistence type="inferred from homology"/>
<keyword evidence="6 9" id="KW-0547">Nucleotide-binding</keyword>
<dbReference type="InterPro" id="IPR013221">
    <property type="entry name" value="Mur_ligase_cen"/>
</dbReference>
<feature type="domain" description="Mur ligase central" evidence="10">
    <location>
        <begin position="102"/>
        <end position="284"/>
    </location>
</feature>
<feature type="binding site" evidence="9">
    <location>
        <begin position="104"/>
        <end position="110"/>
    </location>
    <ligand>
        <name>ATP</name>
        <dbReference type="ChEBI" id="CHEBI:30616"/>
    </ligand>
</feature>
<accession>A0A564WH57</accession>
<keyword evidence="4 9" id="KW-0436">Ligase</keyword>
<keyword evidence="9" id="KW-0961">Cell wall biogenesis/degradation</keyword>
<evidence type="ECO:0000256" key="6">
    <source>
        <dbReference type="ARBA" id="ARBA00022741"/>
    </source>
</evidence>
<comment type="pathway">
    <text evidence="2 9">Cell wall biogenesis; peptidoglycan biosynthesis.</text>
</comment>
<reference evidence="11" key="1">
    <citation type="submission" date="2018-11" db="EMBL/GenBank/DDBJ databases">
        <authorList>
            <person name="Onetto C."/>
        </authorList>
    </citation>
    <scope>NUCLEOTIDE SEQUENCE [LARGE SCALE GENOMIC DNA]</scope>
</reference>
<dbReference type="UniPathway" id="UPA00219"/>
<keyword evidence="3 9" id="KW-0963">Cytoplasm</keyword>
<dbReference type="GO" id="GO:0071555">
    <property type="term" value="P:cell wall organization"/>
    <property type="evidence" value="ECO:0007669"/>
    <property type="project" value="UniProtKB-KW"/>
</dbReference>
<dbReference type="SUPFAM" id="SSF53623">
    <property type="entry name" value="MurD-like peptide ligases, catalytic domain"/>
    <property type="match status" value="1"/>
</dbReference>
<dbReference type="GO" id="GO:0009252">
    <property type="term" value="P:peptidoglycan biosynthetic process"/>
    <property type="evidence" value="ECO:0007669"/>
    <property type="project" value="UniProtKB-UniRule"/>
</dbReference>
<evidence type="ECO:0000256" key="2">
    <source>
        <dbReference type="ARBA" id="ARBA00004752"/>
    </source>
</evidence>
<comment type="function">
    <text evidence="9">Cell wall formation. Catalyzes the addition of glutamate to the nucleotide precursor UDP-N-acetylmuramoyl-L-alanine (UMA).</text>
</comment>
<keyword evidence="5 9" id="KW-0132">Cell division</keyword>
<dbReference type="GO" id="GO:0005737">
    <property type="term" value="C:cytoplasm"/>
    <property type="evidence" value="ECO:0007669"/>
    <property type="project" value="UniProtKB-SubCell"/>
</dbReference>
<sequence length="450" mass="45991">MLGLGISGLAACRALIASGKSVWAWDDSAAARGTADSAGIPLFDLAGADLASAAALVLSPGIPHTHPHPHPVVARARQAGCPVIGDGELLARARIRAECVGITGTNGKSTTTALIGHILQAAGRRCAVGGNLGTPILALDALDPTSVYVLEMSSYQLELTPNLVFNTALLLNISPDHLGRHGGMEGYIAAKTAIFRDGGPSATAIVGADDAACRRIGRTIAASGRRRVVFISGQTAVPGGVYALDGTLYDDRGGGRQAVLDLAAAKALPGVHNAQNAAAALAAALALGVSHSAAAEAIASFPGLAHRQERIAVIDGVLFVNDSKATNVDAAVRALACYDAIYWIAGGRPKEGGLAGIEPSLAPVRAAFLIGEAEADFAATLAGKVPVQRCGALAQAVAAAARAAWADRRRAERAAQPVVLLSPACASFDQFRSFEHRGDVFRTLVGELQR</sequence>
<keyword evidence="8 9" id="KW-0131">Cell cycle</keyword>
<comment type="catalytic activity">
    <reaction evidence="9">
        <text>UDP-N-acetyl-alpha-D-muramoyl-L-alanine + D-glutamate + ATP = UDP-N-acetyl-alpha-D-muramoyl-L-alanyl-D-glutamate + ADP + phosphate + H(+)</text>
        <dbReference type="Rhea" id="RHEA:16429"/>
        <dbReference type="ChEBI" id="CHEBI:15378"/>
        <dbReference type="ChEBI" id="CHEBI:29986"/>
        <dbReference type="ChEBI" id="CHEBI:30616"/>
        <dbReference type="ChEBI" id="CHEBI:43474"/>
        <dbReference type="ChEBI" id="CHEBI:83898"/>
        <dbReference type="ChEBI" id="CHEBI:83900"/>
        <dbReference type="ChEBI" id="CHEBI:456216"/>
        <dbReference type="EC" id="6.3.2.9"/>
    </reaction>
</comment>
<dbReference type="Gene3D" id="3.40.50.720">
    <property type="entry name" value="NAD(P)-binding Rossmann-like Domain"/>
    <property type="match status" value="1"/>
</dbReference>
<evidence type="ECO:0000256" key="7">
    <source>
        <dbReference type="ARBA" id="ARBA00022840"/>
    </source>
</evidence>
<dbReference type="Proteomes" id="UP000326641">
    <property type="component" value="Unassembled WGS sequence"/>
</dbReference>
<dbReference type="EMBL" id="UXAT02000023">
    <property type="protein sequence ID" value="VUX46903.1"/>
    <property type="molecule type" value="Genomic_DNA"/>
</dbReference>
<dbReference type="NCBIfam" id="TIGR01087">
    <property type="entry name" value="murD"/>
    <property type="match status" value="1"/>
</dbReference>
<evidence type="ECO:0000313" key="12">
    <source>
        <dbReference type="Proteomes" id="UP000326641"/>
    </source>
</evidence>
<keyword evidence="9" id="KW-0573">Peptidoglycan synthesis</keyword>
<evidence type="ECO:0000256" key="5">
    <source>
        <dbReference type="ARBA" id="ARBA00022618"/>
    </source>
</evidence>
<comment type="subcellular location">
    <subcellularLocation>
        <location evidence="1 9">Cytoplasm</location>
    </subcellularLocation>
</comment>
<dbReference type="EC" id="6.3.2.9" evidence="9"/>
<dbReference type="Gene3D" id="3.90.190.20">
    <property type="entry name" value="Mur ligase, C-terminal domain"/>
    <property type="match status" value="1"/>
</dbReference>
<dbReference type="PROSITE" id="PS01011">
    <property type="entry name" value="FOLYLPOLYGLU_SYNT_1"/>
    <property type="match status" value="1"/>
</dbReference>
<keyword evidence="9" id="KW-0133">Cell shape</keyword>
<dbReference type="GO" id="GO:0004326">
    <property type="term" value="F:tetrahydrofolylpolyglutamate synthase activity"/>
    <property type="evidence" value="ECO:0007669"/>
    <property type="project" value="InterPro"/>
</dbReference>
<dbReference type="SUPFAM" id="SSF53244">
    <property type="entry name" value="MurD-like peptide ligases, peptide-binding domain"/>
    <property type="match status" value="1"/>
</dbReference>
<comment type="caution">
    <text evidence="11">The sequence shown here is derived from an EMBL/GenBank/DDBJ whole genome shotgun (WGS) entry which is preliminary data.</text>
</comment>
<gene>
    <name evidence="9 11" type="primary">murD</name>
    <name evidence="11" type="ORF">DF3PA_30131</name>
</gene>
<dbReference type="GO" id="GO:0005524">
    <property type="term" value="F:ATP binding"/>
    <property type="evidence" value="ECO:0007669"/>
    <property type="project" value="UniProtKB-UniRule"/>
</dbReference>
<keyword evidence="12" id="KW-1185">Reference proteome</keyword>
<dbReference type="SUPFAM" id="SSF51984">
    <property type="entry name" value="MurCD N-terminal domain"/>
    <property type="match status" value="1"/>
</dbReference>
<dbReference type="GO" id="GO:0051301">
    <property type="term" value="P:cell division"/>
    <property type="evidence" value="ECO:0007669"/>
    <property type="project" value="UniProtKB-KW"/>
</dbReference>
<dbReference type="GO" id="GO:0008360">
    <property type="term" value="P:regulation of cell shape"/>
    <property type="evidence" value="ECO:0007669"/>
    <property type="project" value="UniProtKB-KW"/>
</dbReference>
<protein>
    <recommendedName>
        <fullName evidence="9">UDP-N-acetylmuramoylalanine--D-glutamate ligase</fullName>
        <ecNumber evidence="9">6.3.2.9</ecNumber>
    </recommendedName>
    <alternativeName>
        <fullName evidence="9">D-glutamic acid-adding enzyme</fullName>
    </alternativeName>
    <alternativeName>
        <fullName evidence="9">UDP-N-acetylmuramoyl-L-alanyl-D-glutamate synthetase</fullName>
    </alternativeName>
</protein>
<dbReference type="InterPro" id="IPR018109">
    <property type="entry name" value="Folylpolyglutamate_synth_CS"/>
</dbReference>
<name>A0A564WH57_9PROT</name>
<evidence type="ECO:0000259" key="10">
    <source>
        <dbReference type="Pfam" id="PF08245"/>
    </source>
</evidence>
<keyword evidence="7 9" id="KW-0067">ATP-binding</keyword>
<dbReference type="HAMAP" id="MF_00639">
    <property type="entry name" value="MurD"/>
    <property type="match status" value="1"/>
</dbReference>
<evidence type="ECO:0000256" key="8">
    <source>
        <dbReference type="ARBA" id="ARBA00023306"/>
    </source>
</evidence>
<dbReference type="InterPro" id="IPR036565">
    <property type="entry name" value="Mur-like_cat_sf"/>
</dbReference>
<evidence type="ECO:0000256" key="9">
    <source>
        <dbReference type="HAMAP-Rule" id="MF_00639"/>
    </source>
</evidence>
<dbReference type="AlphaFoldDB" id="A0A564WH57"/>
<dbReference type="Gene3D" id="3.40.1190.10">
    <property type="entry name" value="Mur-like, catalytic domain"/>
    <property type="match status" value="1"/>
</dbReference>
<dbReference type="PANTHER" id="PTHR43692:SF1">
    <property type="entry name" value="UDP-N-ACETYLMURAMOYLALANINE--D-GLUTAMATE LIGASE"/>
    <property type="match status" value="1"/>
</dbReference>
<evidence type="ECO:0000256" key="4">
    <source>
        <dbReference type="ARBA" id="ARBA00022598"/>
    </source>
</evidence>
<evidence type="ECO:0000256" key="3">
    <source>
        <dbReference type="ARBA" id="ARBA00022490"/>
    </source>
</evidence>
<dbReference type="Pfam" id="PF08245">
    <property type="entry name" value="Mur_ligase_M"/>
    <property type="match status" value="1"/>
</dbReference>
<organism evidence="11 12">
    <name type="scientific">Candidatus Defluviicoccus seviourii</name>
    <dbReference type="NCBI Taxonomy" id="2565273"/>
    <lineage>
        <taxon>Bacteria</taxon>
        <taxon>Pseudomonadati</taxon>
        <taxon>Pseudomonadota</taxon>
        <taxon>Alphaproteobacteria</taxon>
        <taxon>Rhodospirillales</taxon>
        <taxon>Rhodospirillaceae</taxon>
        <taxon>Defluviicoccus</taxon>
    </lineage>
</organism>
<comment type="similarity">
    <text evidence="9">Belongs to the MurCDEF family.</text>
</comment>
<dbReference type="InterPro" id="IPR036615">
    <property type="entry name" value="Mur_ligase_C_dom_sf"/>
</dbReference>
<dbReference type="GO" id="GO:0008764">
    <property type="term" value="F:UDP-N-acetylmuramoylalanine-D-glutamate ligase activity"/>
    <property type="evidence" value="ECO:0007669"/>
    <property type="project" value="UniProtKB-UniRule"/>
</dbReference>
<dbReference type="PANTHER" id="PTHR43692">
    <property type="entry name" value="UDP-N-ACETYLMURAMOYLALANINE--D-GLUTAMATE LIGASE"/>
    <property type="match status" value="1"/>
</dbReference>